<name>D1AV42_STRM9</name>
<evidence type="ECO:0000259" key="5">
    <source>
        <dbReference type="PROSITE" id="PS50893"/>
    </source>
</evidence>
<evidence type="ECO:0000313" key="6">
    <source>
        <dbReference type="EMBL" id="ACZ01602.1"/>
    </source>
</evidence>
<dbReference type="PANTHER" id="PTHR42711">
    <property type="entry name" value="ABC TRANSPORTER ATP-BINDING PROTEIN"/>
    <property type="match status" value="1"/>
</dbReference>
<dbReference type="Pfam" id="PF00005">
    <property type="entry name" value="ABC_tran"/>
    <property type="match status" value="1"/>
</dbReference>
<evidence type="ECO:0000256" key="3">
    <source>
        <dbReference type="ARBA" id="ARBA00022741"/>
    </source>
</evidence>
<dbReference type="STRING" id="519441.Smon_1145"/>
<evidence type="ECO:0000256" key="4">
    <source>
        <dbReference type="ARBA" id="ARBA00022840"/>
    </source>
</evidence>
<feature type="domain" description="ABC transporter" evidence="5">
    <location>
        <begin position="5"/>
        <end position="238"/>
    </location>
</feature>
<comment type="similarity">
    <text evidence="1">Belongs to the ABC transporter superfamily.</text>
</comment>
<dbReference type="HOGENOM" id="CLU_000604_1_2_0"/>
<dbReference type="GeneID" id="29673450"/>
<evidence type="ECO:0000313" key="7">
    <source>
        <dbReference type="Proteomes" id="UP000002072"/>
    </source>
</evidence>
<dbReference type="Proteomes" id="UP000002072">
    <property type="component" value="Chromosome"/>
</dbReference>
<organism evidence="6 7">
    <name type="scientific">Streptobacillus moniliformis (strain ATCC 14647 / DSM 12112 / NCTC 10651 / 9901)</name>
    <dbReference type="NCBI Taxonomy" id="519441"/>
    <lineage>
        <taxon>Bacteria</taxon>
        <taxon>Fusobacteriati</taxon>
        <taxon>Fusobacteriota</taxon>
        <taxon>Fusobacteriia</taxon>
        <taxon>Fusobacteriales</taxon>
        <taxon>Leptotrichiaceae</taxon>
        <taxon>Streptobacillus</taxon>
    </lineage>
</organism>
<keyword evidence="2" id="KW-0813">Transport</keyword>
<dbReference type="RefSeq" id="WP_012859149.1">
    <property type="nucleotide sequence ID" value="NC_013515.1"/>
</dbReference>
<dbReference type="SUPFAM" id="SSF52540">
    <property type="entry name" value="P-loop containing nucleoside triphosphate hydrolases"/>
    <property type="match status" value="1"/>
</dbReference>
<dbReference type="InterPro" id="IPR027417">
    <property type="entry name" value="P-loop_NTPase"/>
</dbReference>
<evidence type="ECO:0000256" key="1">
    <source>
        <dbReference type="ARBA" id="ARBA00005417"/>
    </source>
</evidence>
<accession>D1AV42</accession>
<keyword evidence="7" id="KW-1185">Reference proteome</keyword>
<dbReference type="KEGG" id="smf:Smon_1145"/>
<dbReference type="eggNOG" id="COG1131">
    <property type="taxonomic scope" value="Bacteria"/>
</dbReference>
<dbReference type="AlphaFoldDB" id="D1AV42"/>
<keyword evidence="4" id="KW-0067">ATP-binding</keyword>
<dbReference type="PROSITE" id="PS50893">
    <property type="entry name" value="ABC_TRANSPORTER_2"/>
    <property type="match status" value="1"/>
</dbReference>
<dbReference type="InterPro" id="IPR003439">
    <property type="entry name" value="ABC_transporter-like_ATP-bd"/>
</dbReference>
<dbReference type="SMART" id="SM00382">
    <property type="entry name" value="AAA"/>
    <property type="match status" value="1"/>
</dbReference>
<dbReference type="PANTHER" id="PTHR42711:SF5">
    <property type="entry name" value="ABC TRANSPORTER ATP-BINDING PROTEIN NATA"/>
    <property type="match status" value="1"/>
</dbReference>
<dbReference type="GO" id="GO:0005524">
    <property type="term" value="F:ATP binding"/>
    <property type="evidence" value="ECO:0007669"/>
    <property type="project" value="UniProtKB-KW"/>
</dbReference>
<evidence type="ECO:0000256" key="2">
    <source>
        <dbReference type="ARBA" id="ARBA00022448"/>
    </source>
</evidence>
<dbReference type="EMBL" id="CP001779">
    <property type="protein sequence ID" value="ACZ01602.1"/>
    <property type="molecule type" value="Genomic_DNA"/>
</dbReference>
<sequence>MSSIIKIEHLFKNYGNKAVLKDINLEINQGEILSILGKNGVGKTTLLSIILKMIEASSGNIKFRNVDIRDINNKKYYSDINIVLENSQNIYYYMTGLENILYFGSLYGYNKEKILTNVNNWIDLFELRDAINKKVSIYSRGMIQKLSIIIALINKPKLLLLDEPTLGLDVYSKRKMMDMIKILSEKENITIILTIHQMDIVEYLDSKLILLDKGEVVYVGRIDDLKTKYTTKQYIVKYSIDDITYEEKILKENFEEIYMYLKSKKVDEIYEIKKYEKSLEELILEME</sequence>
<gene>
    <name evidence="6" type="ordered locus">Smon_1145</name>
</gene>
<dbReference type="OrthoDB" id="9804819at2"/>
<protein>
    <submittedName>
        <fullName evidence="6">ABC transporter related protein</fullName>
    </submittedName>
</protein>
<dbReference type="Gene3D" id="3.40.50.300">
    <property type="entry name" value="P-loop containing nucleotide triphosphate hydrolases"/>
    <property type="match status" value="1"/>
</dbReference>
<proteinExistence type="inferred from homology"/>
<dbReference type="InterPro" id="IPR003593">
    <property type="entry name" value="AAA+_ATPase"/>
</dbReference>
<dbReference type="InterPro" id="IPR050763">
    <property type="entry name" value="ABC_transporter_ATP-binding"/>
</dbReference>
<keyword evidence="3" id="KW-0547">Nucleotide-binding</keyword>
<dbReference type="GO" id="GO:0016887">
    <property type="term" value="F:ATP hydrolysis activity"/>
    <property type="evidence" value="ECO:0007669"/>
    <property type="project" value="InterPro"/>
</dbReference>
<reference evidence="6 7" key="1">
    <citation type="journal article" date="2009" name="Stand. Genomic Sci.">
        <title>Complete genome sequence of Streptobacillus moniliformis type strain (9901T).</title>
        <authorList>
            <person name="Nolan M."/>
            <person name="Gronow S."/>
            <person name="Lapidus A."/>
            <person name="Ivanova N."/>
            <person name="Copeland A."/>
            <person name="Lucas S."/>
            <person name="Del Rio T.G."/>
            <person name="Chen F."/>
            <person name="Tice H."/>
            <person name="Pitluck S."/>
            <person name="Cheng J.F."/>
            <person name="Sims D."/>
            <person name="Meincke L."/>
            <person name="Bruce D."/>
            <person name="Goodwin L."/>
            <person name="Brettin T."/>
            <person name="Han C."/>
            <person name="Detter J.C."/>
            <person name="Ovchinikova G."/>
            <person name="Pati A."/>
            <person name="Mavromatis K."/>
            <person name="Mikhailova N."/>
            <person name="Chen A."/>
            <person name="Palaniappan K."/>
            <person name="Land M."/>
            <person name="Hauser L."/>
            <person name="Chang Y.J."/>
            <person name="Jeffries C.D."/>
            <person name="Rohde M."/>
            <person name="Sproer C."/>
            <person name="Goker M."/>
            <person name="Bristow J."/>
            <person name="Eisen J.A."/>
            <person name="Markowitz V."/>
            <person name="Hugenholtz P."/>
            <person name="Kyrpides N.C."/>
            <person name="Klenk H.P."/>
            <person name="Chain P."/>
        </authorList>
    </citation>
    <scope>NUCLEOTIDE SEQUENCE [LARGE SCALE GENOMIC DNA]</scope>
    <source>
        <strain evidence="7">ATCC 14647 / DSM 12112 / NCTC 10651 / 9901</strain>
    </source>
</reference>